<keyword evidence="7" id="KW-1185">Reference proteome</keyword>
<dbReference type="EMBL" id="AP023361">
    <property type="protein sequence ID" value="BCJ90527.1"/>
    <property type="molecule type" value="Genomic_DNA"/>
</dbReference>
<evidence type="ECO:0000313" key="6">
    <source>
        <dbReference type="EMBL" id="BCJ90527.1"/>
    </source>
</evidence>
<accession>A0A6S6QRE6</accession>
<evidence type="ECO:0000256" key="4">
    <source>
        <dbReference type="SAM" id="SignalP"/>
    </source>
</evidence>
<dbReference type="PANTHER" id="PTHR30024">
    <property type="entry name" value="ALIPHATIC SULFONATES-BINDING PROTEIN-RELATED"/>
    <property type="match status" value="1"/>
</dbReference>
<feature type="signal peptide" evidence="4">
    <location>
        <begin position="1"/>
        <end position="20"/>
    </location>
</feature>
<sequence length="323" mass="34397">MSRFLLAAGLAALTAMPAVAADKIRVLSPTWPGFAPVLVAIDKGYFKELGLEVELKFEDDRSNVMAAYARGDIEADMRTVGEHQGRPRDEKTPGVIIGTIDKSVGGDGVVADGSIGSAADLKGKTIAVEPNIPARLLLQLELKKAGLTLKDLKVKEIATADSVAVFADSSIAAVGTYEPFQSQAITANAGRKGKVLVSSKDSDIIIDVITARQDDLKANPQKYTNFLKGIYKAIDFYKTNPDEFVKLTAPHYNLTEAEVKDTLTSIGYIDLAASKELIGTKDKPGTLYGIFDTVMALNLENGAADNKLNAATQIDPGPISAIK</sequence>
<dbReference type="RefSeq" id="WP_222877152.1">
    <property type="nucleotide sequence ID" value="NZ_AP023361.1"/>
</dbReference>
<dbReference type="InterPro" id="IPR015168">
    <property type="entry name" value="SsuA/THI5"/>
</dbReference>
<name>A0A6S6QRE6_9HYPH</name>
<dbReference type="SUPFAM" id="SSF53850">
    <property type="entry name" value="Periplasmic binding protein-like II"/>
    <property type="match status" value="1"/>
</dbReference>
<reference evidence="6 7" key="1">
    <citation type="submission" date="2020-08" db="EMBL/GenBank/DDBJ databases">
        <title>Genome sequence of Rhizobiales bacterium strain IZ6.</title>
        <authorList>
            <person name="Nakai R."/>
            <person name="Naganuma T."/>
        </authorList>
    </citation>
    <scope>NUCLEOTIDE SEQUENCE [LARGE SCALE GENOMIC DNA]</scope>
    <source>
        <strain evidence="6 7">IZ6</strain>
    </source>
</reference>
<dbReference type="AlphaFoldDB" id="A0A6S6QRE6"/>
<evidence type="ECO:0000259" key="5">
    <source>
        <dbReference type="Pfam" id="PF09084"/>
    </source>
</evidence>
<gene>
    <name evidence="6" type="ORF">IZ6_12620</name>
</gene>
<dbReference type="Gene3D" id="3.40.190.10">
    <property type="entry name" value="Periplasmic binding protein-like II"/>
    <property type="match status" value="2"/>
</dbReference>
<comment type="similarity">
    <text evidence="2">Belongs to the bacterial solute-binding protein SsuA/TauA family.</text>
</comment>
<evidence type="ECO:0000256" key="1">
    <source>
        <dbReference type="ARBA" id="ARBA00004418"/>
    </source>
</evidence>
<feature type="domain" description="SsuA/THI5-like" evidence="5">
    <location>
        <begin position="31"/>
        <end position="243"/>
    </location>
</feature>
<dbReference type="Pfam" id="PF09084">
    <property type="entry name" value="NMT1"/>
    <property type="match status" value="1"/>
</dbReference>
<dbReference type="KEGG" id="tso:IZ6_12620"/>
<dbReference type="GO" id="GO:0042597">
    <property type="term" value="C:periplasmic space"/>
    <property type="evidence" value="ECO:0007669"/>
    <property type="project" value="UniProtKB-SubCell"/>
</dbReference>
<organism evidence="6 7">
    <name type="scientific">Terrihabitans soli</name>
    <dbReference type="NCBI Taxonomy" id="708113"/>
    <lineage>
        <taxon>Bacteria</taxon>
        <taxon>Pseudomonadati</taxon>
        <taxon>Pseudomonadota</taxon>
        <taxon>Alphaproteobacteria</taxon>
        <taxon>Hyphomicrobiales</taxon>
        <taxon>Terrihabitans</taxon>
    </lineage>
</organism>
<feature type="chain" id="PRO_5027580347" evidence="4">
    <location>
        <begin position="21"/>
        <end position="323"/>
    </location>
</feature>
<evidence type="ECO:0000313" key="7">
    <source>
        <dbReference type="Proteomes" id="UP000515317"/>
    </source>
</evidence>
<dbReference type="PANTHER" id="PTHR30024:SF47">
    <property type="entry name" value="TAURINE-BINDING PERIPLASMIC PROTEIN"/>
    <property type="match status" value="1"/>
</dbReference>
<evidence type="ECO:0000256" key="2">
    <source>
        <dbReference type="ARBA" id="ARBA00010742"/>
    </source>
</evidence>
<comment type="subcellular location">
    <subcellularLocation>
        <location evidence="1">Periplasm</location>
    </subcellularLocation>
</comment>
<dbReference type="Proteomes" id="UP000515317">
    <property type="component" value="Chromosome"/>
</dbReference>
<proteinExistence type="inferred from homology"/>
<keyword evidence="3 4" id="KW-0732">Signal</keyword>
<protein>
    <submittedName>
        <fullName evidence="6">Aliphatic sulfonate ABC transporter substrate-binding protein</fullName>
    </submittedName>
</protein>
<evidence type="ECO:0000256" key="3">
    <source>
        <dbReference type="ARBA" id="ARBA00022729"/>
    </source>
</evidence>